<comment type="caution">
    <text evidence="1">The sequence shown here is derived from an EMBL/GenBank/DDBJ whole genome shotgun (WGS) entry which is preliminary data.</text>
</comment>
<sequence>MQKQHDTQIHNLREMHRQELDMKEKELSRLARIIDKAFRWFPMFKEMLRMEKFCAMLGFSKEMTESLLVKKEALKCSGKIYSEQHRRNFDIKDDILRVENDPDDESRLSLTINRKPIADWFREQWHRLRYGTRLSQQEEKKSRGIKM</sequence>
<dbReference type="Proteomes" id="UP000260814">
    <property type="component" value="Unassembled WGS sequence"/>
</dbReference>
<reference evidence="1 2" key="1">
    <citation type="submission" date="2018-08" db="EMBL/GenBank/DDBJ databases">
        <title>A genome reference for cultivated species of the human gut microbiota.</title>
        <authorList>
            <person name="Zou Y."/>
            <person name="Xue W."/>
            <person name="Luo G."/>
        </authorList>
    </citation>
    <scope>NUCLEOTIDE SEQUENCE [LARGE SCALE GENOMIC DNA]</scope>
    <source>
        <strain evidence="1 2">OM06-2</strain>
    </source>
</reference>
<gene>
    <name evidence="1" type="ORF">DXB87_07635</name>
</gene>
<organism evidence="1 2">
    <name type="scientific">Phocaeicola plebeius</name>
    <dbReference type="NCBI Taxonomy" id="310297"/>
    <lineage>
        <taxon>Bacteria</taxon>
        <taxon>Pseudomonadati</taxon>
        <taxon>Bacteroidota</taxon>
        <taxon>Bacteroidia</taxon>
        <taxon>Bacteroidales</taxon>
        <taxon>Bacteroidaceae</taxon>
        <taxon>Phocaeicola</taxon>
    </lineage>
</organism>
<proteinExistence type="predicted"/>
<name>A0A3E4ZA57_9BACT</name>
<accession>A0A3E4ZA57</accession>
<protein>
    <submittedName>
        <fullName evidence="1">Mobilization protein</fullName>
    </submittedName>
</protein>
<dbReference type="AlphaFoldDB" id="A0A3E4ZA57"/>
<evidence type="ECO:0000313" key="1">
    <source>
        <dbReference type="EMBL" id="RGM91611.1"/>
    </source>
</evidence>
<evidence type="ECO:0000313" key="2">
    <source>
        <dbReference type="Proteomes" id="UP000260814"/>
    </source>
</evidence>
<dbReference type="EMBL" id="QSTW01000007">
    <property type="protein sequence ID" value="RGM91611.1"/>
    <property type="molecule type" value="Genomic_DNA"/>
</dbReference>